<accession>A0ABX8UHT4</accession>
<dbReference type="InterPro" id="IPR027417">
    <property type="entry name" value="P-loop_NTPase"/>
</dbReference>
<reference evidence="4 5" key="1">
    <citation type="submission" date="2021-07" db="EMBL/GenBank/DDBJ databases">
        <title>Paraburkholderia edwinii protects Aspergillus sp. from phenazines by acting as a toxin sponge.</title>
        <authorList>
            <person name="Dahlstrom K.M."/>
            <person name="Newman D.K."/>
        </authorList>
    </citation>
    <scope>NUCLEOTIDE SEQUENCE [LARGE SCALE GENOMIC DNA]</scope>
    <source>
        <strain evidence="4 5">Pe01</strain>
    </source>
</reference>
<dbReference type="RefSeq" id="WP_219797209.1">
    <property type="nucleotide sequence ID" value="NZ_CP080095.1"/>
</dbReference>
<protein>
    <submittedName>
        <fullName evidence="4">Sulfotransferase domain-containing protein</fullName>
    </submittedName>
</protein>
<dbReference type="SUPFAM" id="SSF52540">
    <property type="entry name" value="P-loop containing nucleoside triphosphate hydrolases"/>
    <property type="match status" value="1"/>
</dbReference>
<evidence type="ECO:0000256" key="2">
    <source>
        <dbReference type="ARBA" id="ARBA00022679"/>
    </source>
</evidence>
<evidence type="ECO:0000259" key="3">
    <source>
        <dbReference type="Pfam" id="PF00685"/>
    </source>
</evidence>
<feature type="domain" description="Sulfotransferase" evidence="3">
    <location>
        <begin position="14"/>
        <end position="231"/>
    </location>
</feature>
<dbReference type="Pfam" id="PF00685">
    <property type="entry name" value="Sulfotransfer_1"/>
    <property type="match status" value="1"/>
</dbReference>
<comment type="similarity">
    <text evidence="1">Belongs to the sulfotransferase 1 family.</text>
</comment>
<sequence>MNNVHNQEPTIFHVTHWKAGSQWLHRILRDIALDRIVAPQLFEKQFLIEPIVAGAIYPTVYVTKEQFESVPLPTGSKKFVVIRDLRDTLVSAYFSIRYSHAVIDKSLAEWRERLEASDIGSGLLMLMEEWLPSSARIQESWVKSGENIVRYEDLLQNDFEILEQVFIQQCGLSIGTERLREIVHDNRFENATGGRKPGEENRDSHERKGIAGDWRNYFTSGVTKNFNAQYGTLLVSAGYDLAD</sequence>
<dbReference type="EMBL" id="CP080095">
    <property type="protein sequence ID" value="QYD67882.1"/>
    <property type="molecule type" value="Genomic_DNA"/>
</dbReference>
<evidence type="ECO:0000313" key="4">
    <source>
        <dbReference type="EMBL" id="QYD67882.1"/>
    </source>
</evidence>
<evidence type="ECO:0000313" key="5">
    <source>
        <dbReference type="Proteomes" id="UP000826462"/>
    </source>
</evidence>
<dbReference type="InterPro" id="IPR000863">
    <property type="entry name" value="Sulfotransferase_dom"/>
</dbReference>
<proteinExistence type="inferred from homology"/>
<gene>
    <name evidence="4" type="ORF">KZJ38_16365</name>
</gene>
<keyword evidence="5" id="KW-1185">Reference proteome</keyword>
<dbReference type="PANTHER" id="PTHR11783">
    <property type="entry name" value="SULFOTRANSFERASE SULT"/>
    <property type="match status" value="1"/>
</dbReference>
<evidence type="ECO:0000256" key="1">
    <source>
        <dbReference type="ARBA" id="ARBA00005771"/>
    </source>
</evidence>
<organism evidence="4 5">
    <name type="scientific">Paraburkholderia edwinii</name>
    <dbReference type="NCBI Taxonomy" id="2861782"/>
    <lineage>
        <taxon>Bacteria</taxon>
        <taxon>Pseudomonadati</taxon>
        <taxon>Pseudomonadota</taxon>
        <taxon>Betaproteobacteria</taxon>
        <taxon>Burkholderiales</taxon>
        <taxon>Burkholderiaceae</taxon>
        <taxon>Paraburkholderia</taxon>
    </lineage>
</organism>
<dbReference type="Proteomes" id="UP000826462">
    <property type="component" value="Chromosome 1"/>
</dbReference>
<keyword evidence="2" id="KW-0808">Transferase</keyword>
<dbReference type="Gene3D" id="3.40.50.300">
    <property type="entry name" value="P-loop containing nucleotide triphosphate hydrolases"/>
    <property type="match status" value="1"/>
</dbReference>
<name>A0ABX8UHT4_9BURK</name>